<dbReference type="Pfam" id="PF00534">
    <property type="entry name" value="Glycos_transf_1"/>
    <property type="match status" value="1"/>
</dbReference>
<dbReference type="EMBL" id="CP011267">
    <property type="protein sequence ID" value="AKG91248.1"/>
    <property type="molecule type" value="Genomic_DNA"/>
</dbReference>
<evidence type="ECO:0000256" key="1">
    <source>
        <dbReference type="ARBA" id="ARBA00022679"/>
    </source>
</evidence>
<dbReference type="Proteomes" id="UP000034723">
    <property type="component" value="Chromosome"/>
</dbReference>
<protein>
    <submittedName>
        <fullName evidence="4">Glycosyltransferase</fullName>
    </submittedName>
</protein>
<dbReference type="HOGENOM" id="CLU_714963_0_0_2"/>
<dbReference type="RefSeq" id="WP_169745348.1">
    <property type="nucleotide sequence ID" value="NZ_CP011267.1"/>
</dbReference>
<dbReference type="GO" id="GO:0016757">
    <property type="term" value="F:glycosyltransferase activity"/>
    <property type="evidence" value="ECO:0007669"/>
    <property type="project" value="InterPro"/>
</dbReference>
<dbReference type="OrthoDB" id="98058at2157"/>
<gene>
    <name evidence="4" type="ORF">GAH_01461</name>
</gene>
<proteinExistence type="predicted"/>
<feature type="domain" description="Glycosyl transferase family 1" evidence="3">
    <location>
        <begin position="182"/>
        <end position="338"/>
    </location>
</feature>
<dbReference type="SUPFAM" id="SSF53756">
    <property type="entry name" value="UDP-Glycosyltransferase/glycogen phosphorylase"/>
    <property type="match status" value="1"/>
</dbReference>
<accession>A0A0F7IEX7</accession>
<evidence type="ECO:0000259" key="3">
    <source>
        <dbReference type="Pfam" id="PF00534"/>
    </source>
</evidence>
<dbReference type="PANTHER" id="PTHR46401:SF2">
    <property type="entry name" value="GLYCOSYLTRANSFERASE WBBK-RELATED"/>
    <property type="match status" value="1"/>
</dbReference>
<name>A0A0F7IEX7_9EURY</name>
<dbReference type="KEGG" id="gah:GAH_01461"/>
<keyword evidence="2" id="KW-1133">Transmembrane helix</keyword>
<keyword evidence="5" id="KW-1185">Reference proteome</keyword>
<organism evidence="4 5">
    <name type="scientific">Geoglobus ahangari</name>
    <dbReference type="NCBI Taxonomy" id="113653"/>
    <lineage>
        <taxon>Archaea</taxon>
        <taxon>Methanobacteriati</taxon>
        <taxon>Methanobacteriota</taxon>
        <taxon>Archaeoglobi</taxon>
        <taxon>Archaeoglobales</taxon>
        <taxon>Archaeoglobaceae</taxon>
        <taxon>Geoglobus</taxon>
    </lineage>
</organism>
<sequence length="386" mass="45614">MYKPKVCLWCISSINSADFVERFKEEFDIVSIAIDIQDAKFKYDYTYTIKIPKLFNLKIFRILYSILFILPRMIYLFSKYDKIVDCHIIHYLFEPFTIPIFIVNPKKSILYFTYGSDYRYPSLKYVFKKVLNNKVNLVFSGSRIVKKELELLYGTESSKIDTTLTFGCDTDIFRRFPLNYRNKLRQKYHISNDLFTLFYPRKLTRLYNHHLVLESISFLKNNVREKIKLILINYGDQNYFSELIKLAEKLGIKDNVIIFENRLSKKEMAEIYNISDVTLSIPTNDGIGRSNVEAVLCGSVLLLNKNILNYKILFRDGKYCKYVEPTPQAISAELEDLILRLDELKIESERIRIARFVDWERNKKRIANKIREIIQIQKCGGKNGRG</sequence>
<dbReference type="AlphaFoldDB" id="A0A0F7IEX7"/>
<keyword evidence="2" id="KW-0812">Transmembrane</keyword>
<dbReference type="GeneID" id="24804031"/>
<dbReference type="Gene3D" id="3.40.50.2000">
    <property type="entry name" value="Glycogen Phosphorylase B"/>
    <property type="match status" value="2"/>
</dbReference>
<evidence type="ECO:0000256" key="2">
    <source>
        <dbReference type="SAM" id="Phobius"/>
    </source>
</evidence>
<evidence type="ECO:0000313" key="4">
    <source>
        <dbReference type="EMBL" id="AKG91248.1"/>
    </source>
</evidence>
<keyword evidence="2" id="KW-0472">Membrane</keyword>
<dbReference type="STRING" id="113653.GAH_01461"/>
<reference evidence="4 5" key="1">
    <citation type="submission" date="2015-04" db="EMBL/GenBank/DDBJ databases">
        <title>The complete genome sequence of the hyperthermophilic, obligate iron-reducing archaeon Geoglobus ahangari strain 234T.</title>
        <authorList>
            <person name="Manzella M.P."/>
            <person name="Holmes D.E."/>
            <person name="Rocheleau J.M."/>
            <person name="Chung A."/>
            <person name="Reguera G."/>
            <person name="Kashefi K."/>
        </authorList>
    </citation>
    <scope>NUCLEOTIDE SEQUENCE [LARGE SCALE GENOMIC DNA]</scope>
    <source>
        <strain evidence="4 5">234</strain>
    </source>
</reference>
<dbReference type="PANTHER" id="PTHR46401">
    <property type="entry name" value="GLYCOSYLTRANSFERASE WBBK-RELATED"/>
    <property type="match status" value="1"/>
</dbReference>
<keyword evidence="1 4" id="KW-0808">Transferase</keyword>
<dbReference type="InParanoid" id="A0A0F7IEX7"/>
<dbReference type="InterPro" id="IPR001296">
    <property type="entry name" value="Glyco_trans_1"/>
</dbReference>
<evidence type="ECO:0000313" key="5">
    <source>
        <dbReference type="Proteomes" id="UP000034723"/>
    </source>
</evidence>
<feature type="transmembrane region" description="Helical" evidence="2">
    <location>
        <begin position="59"/>
        <end position="77"/>
    </location>
</feature>